<reference evidence="7 8" key="1">
    <citation type="submission" date="2024-02" db="EMBL/GenBank/DDBJ databases">
        <title>De novo assembly and annotation of 12 fungi associated with fruit tree decline syndrome in Ontario, Canada.</title>
        <authorList>
            <person name="Sulman M."/>
            <person name="Ellouze W."/>
            <person name="Ilyukhin E."/>
        </authorList>
    </citation>
    <scope>NUCLEOTIDE SEQUENCE [LARGE SCALE GENOMIC DNA]</scope>
    <source>
        <strain evidence="7 8">M11/M66-122</strain>
    </source>
</reference>
<keyword evidence="5" id="KW-0732">Signal</keyword>
<feature type="chain" id="PRO_5042897759" description="Peptidase A1 domain-containing protein" evidence="5">
    <location>
        <begin position="26"/>
        <end position="490"/>
    </location>
</feature>
<evidence type="ECO:0000256" key="5">
    <source>
        <dbReference type="SAM" id="SignalP"/>
    </source>
</evidence>
<evidence type="ECO:0000256" key="3">
    <source>
        <dbReference type="PIRSR" id="PIRSR601461-1"/>
    </source>
</evidence>
<dbReference type="GO" id="GO:0006508">
    <property type="term" value="P:proteolysis"/>
    <property type="evidence" value="ECO:0007669"/>
    <property type="project" value="UniProtKB-KW"/>
</dbReference>
<dbReference type="InterPro" id="IPR033121">
    <property type="entry name" value="PEPTIDASE_A1"/>
</dbReference>
<evidence type="ECO:0000313" key="8">
    <source>
        <dbReference type="Proteomes" id="UP001320420"/>
    </source>
</evidence>
<dbReference type="EMBL" id="JAKJXP020000061">
    <property type="protein sequence ID" value="KAK7750598.1"/>
    <property type="molecule type" value="Genomic_DNA"/>
</dbReference>
<dbReference type="PROSITE" id="PS51767">
    <property type="entry name" value="PEPTIDASE_A1"/>
    <property type="match status" value="1"/>
</dbReference>
<feature type="active site" evidence="3">
    <location>
        <position position="133"/>
    </location>
</feature>
<gene>
    <name evidence="7" type="ORF">SLS62_007445</name>
</gene>
<comment type="caution">
    <text evidence="7">The sequence shown here is derived from an EMBL/GenBank/DDBJ whole genome shotgun (WGS) entry which is preliminary data.</text>
</comment>
<dbReference type="SUPFAM" id="SSF50630">
    <property type="entry name" value="Acid proteases"/>
    <property type="match status" value="1"/>
</dbReference>
<dbReference type="InterPro" id="IPR021109">
    <property type="entry name" value="Peptidase_aspartic_dom_sf"/>
</dbReference>
<evidence type="ECO:0000313" key="7">
    <source>
        <dbReference type="EMBL" id="KAK7750598.1"/>
    </source>
</evidence>
<evidence type="ECO:0000256" key="1">
    <source>
        <dbReference type="ARBA" id="ARBA00007447"/>
    </source>
</evidence>
<dbReference type="Proteomes" id="UP001320420">
    <property type="component" value="Unassembled WGS sequence"/>
</dbReference>
<organism evidence="7 8">
    <name type="scientific">Diatrype stigma</name>
    <dbReference type="NCBI Taxonomy" id="117547"/>
    <lineage>
        <taxon>Eukaryota</taxon>
        <taxon>Fungi</taxon>
        <taxon>Dikarya</taxon>
        <taxon>Ascomycota</taxon>
        <taxon>Pezizomycotina</taxon>
        <taxon>Sordariomycetes</taxon>
        <taxon>Xylariomycetidae</taxon>
        <taxon>Xylariales</taxon>
        <taxon>Diatrypaceae</taxon>
        <taxon>Diatrype</taxon>
    </lineage>
</organism>
<dbReference type="PROSITE" id="PS00141">
    <property type="entry name" value="ASP_PROTEASE"/>
    <property type="match status" value="1"/>
</dbReference>
<accession>A0AAN9UN58</accession>
<feature type="signal peptide" evidence="5">
    <location>
        <begin position="1"/>
        <end position="25"/>
    </location>
</feature>
<keyword evidence="2 4" id="KW-0064">Aspartyl protease</keyword>
<sequence length="490" mass="52054">MLFDSVRRFLALGGGSLVALHPASATPPPIPLEDRTPLQLEATRQFAASAGLSITDNHHTLSRIQRPPGHLRTVDALLRQQKNLQEASPYPTQGDDNDVDIPEGIAGLRAGLNQVEYLVRAEVGGQEFLVIPDTGSSDTWVAREGFECLDQFGRRPAADRSSCGFGPLYHGGFPGGKATEIDGRGDEVDVQMHISYLSGDFLNGPMGYADVTVARVTVPRQQISLIDVASFDGDGVSSGILGLGLRGLTSGFRGPKLSDERAPYAPFIETMGNGSGSGGREGGVADPVFSFAMSRDESRSYIAFGGVPPVQTGEYAVVPIQKVRSSGSGSGKNDTRTDYFFYDITVDAIRWSAPSSDSSPANTASETAENLPNMLVDSGTTINLFPAEVAAAINGAFRPPGARHSDGMAWTVPCDAEPPALEVVVGGRAMRTDPRSMILPETEYKGRCLSGIGTGHSGAFILGDTFMQELVVVFDVSEKMEMKFAMRTGA</sequence>
<protein>
    <recommendedName>
        <fullName evidence="6">Peptidase A1 domain-containing protein</fullName>
    </recommendedName>
</protein>
<evidence type="ECO:0000256" key="4">
    <source>
        <dbReference type="RuleBase" id="RU000454"/>
    </source>
</evidence>
<dbReference type="Pfam" id="PF00026">
    <property type="entry name" value="Asp"/>
    <property type="match status" value="1"/>
</dbReference>
<dbReference type="GO" id="GO:0000324">
    <property type="term" value="C:fungal-type vacuole"/>
    <property type="evidence" value="ECO:0007669"/>
    <property type="project" value="TreeGrafter"/>
</dbReference>
<name>A0AAN9UN58_9PEZI</name>
<dbReference type="InterPro" id="IPR001969">
    <property type="entry name" value="Aspartic_peptidase_AS"/>
</dbReference>
<dbReference type="InterPro" id="IPR034164">
    <property type="entry name" value="Pepsin-like_dom"/>
</dbReference>
<proteinExistence type="inferred from homology"/>
<dbReference type="PANTHER" id="PTHR47966">
    <property type="entry name" value="BETA-SITE APP-CLEAVING ENZYME, ISOFORM A-RELATED"/>
    <property type="match status" value="1"/>
</dbReference>
<feature type="active site" evidence="3">
    <location>
        <position position="377"/>
    </location>
</feature>
<keyword evidence="4" id="KW-0645">Protease</keyword>
<keyword evidence="4" id="KW-0378">Hydrolase</keyword>
<dbReference type="InterPro" id="IPR001461">
    <property type="entry name" value="Aspartic_peptidase_A1"/>
</dbReference>
<dbReference type="PRINTS" id="PR00792">
    <property type="entry name" value="PEPSIN"/>
</dbReference>
<comment type="similarity">
    <text evidence="1 4">Belongs to the peptidase A1 family.</text>
</comment>
<dbReference type="Gene3D" id="2.40.70.10">
    <property type="entry name" value="Acid Proteases"/>
    <property type="match status" value="2"/>
</dbReference>
<evidence type="ECO:0000256" key="2">
    <source>
        <dbReference type="ARBA" id="ARBA00022750"/>
    </source>
</evidence>
<dbReference type="CDD" id="cd05471">
    <property type="entry name" value="pepsin_like"/>
    <property type="match status" value="1"/>
</dbReference>
<dbReference type="AlphaFoldDB" id="A0AAN9UN58"/>
<dbReference type="PANTHER" id="PTHR47966:SF47">
    <property type="entry name" value="ENDOPEPTIDASE, PUTATIVE (AFU_ORTHOLOGUE AFUA_3G01220)-RELATED"/>
    <property type="match status" value="1"/>
</dbReference>
<keyword evidence="8" id="KW-1185">Reference proteome</keyword>
<dbReference type="GO" id="GO:0004190">
    <property type="term" value="F:aspartic-type endopeptidase activity"/>
    <property type="evidence" value="ECO:0007669"/>
    <property type="project" value="UniProtKB-KW"/>
</dbReference>
<evidence type="ECO:0000259" key="6">
    <source>
        <dbReference type="PROSITE" id="PS51767"/>
    </source>
</evidence>
<feature type="domain" description="Peptidase A1" evidence="6">
    <location>
        <begin position="117"/>
        <end position="485"/>
    </location>
</feature>